<dbReference type="Proteomes" id="UP000001740">
    <property type="component" value="Chromosome"/>
</dbReference>
<accession>A0A0K0GMA8</accession>
<dbReference type="HOGENOM" id="CLU_3350505_0_0_6"/>
<name>A0A0K0GMA8_XANOP</name>
<protein>
    <submittedName>
        <fullName evidence="1">Uncharacterized protein</fullName>
    </submittedName>
</protein>
<dbReference type="EMBL" id="CP000967">
    <property type="protein sequence ID" value="ACD59930.1"/>
    <property type="molecule type" value="Genomic_DNA"/>
</dbReference>
<reference evidence="1 2" key="1">
    <citation type="journal article" date="2008" name="BMC Genomics">
        <title>Genome sequence and rapid evolution of the rice pathogen Xanthomonas oryzae pv. oryzae PXO99A.</title>
        <authorList>
            <person name="Salzberg S.L."/>
            <person name="Sommer D.D."/>
            <person name="Schatz M.C."/>
            <person name="Phillippy A.M."/>
            <person name="Rabinowicz P.D."/>
            <person name="Tsuge S."/>
            <person name="Furutani A."/>
            <person name="Ochiai H."/>
            <person name="Delcher A.L."/>
            <person name="Kelley D."/>
            <person name="Madupu R."/>
            <person name="Puiu D."/>
            <person name="Radune D."/>
            <person name="Shumway M."/>
            <person name="Trapnell C."/>
            <person name="Aparna G."/>
            <person name="Jha G."/>
            <person name="Pandey A."/>
            <person name="Patil P.B."/>
            <person name="Ishihara H."/>
            <person name="Meyer D.F."/>
            <person name="Szurek B."/>
            <person name="Verdier V."/>
            <person name="Koebnik R."/>
            <person name="Dow J.M."/>
            <person name="Ryan R.P."/>
            <person name="Hirata H."/>
            <person name="Tsuyumu S."/>
            <person name="Won Lee S."/>
            <person name="Seo Y.S."/>
            <person name="Sriariyanum M."/>
            <person name="Ronald P.C."/>
            <person name="Sonti R.V."/>
            <person name="Van Sluys M.A."/>
            <person name="Leach J.E."/>
            <person name="White F.F."/>
            <person name="Bogdanove A.J."/>
        </authorList>
    </citation>
    <scope>NUCLEOTIDE SEQUENCE [LARGE SCALE GENOMIC DNA]</scope>
    <source>
        <strain evidence="1 2">PXO99A</strain>
    </source>
</reference>
<organism evidence="1 2">
    <name type="scientific">Xanthomonas oryzae pv. oryzae (strain PXO99A)</name>
    <dbReference type="NCBI Taxonomy" id="360094"/>
    <lineage>
        <taxon>Bacteria</taxon>
        <taxon>Pseudomonadati</taxon>
        <taxon>Pseudomonadota</taxon>
        <taxon>Gammaproteobacteria</taxon>
        <taxon>Lysobacterales</taxon>
        <taxon>Lysobacteraceae</taxon>
        <taxon>Xanthomonas</taxon>
    </lineage>
</organism>
<dbReference type="AlphaFoldDB" id="A0A0K0GMA8"/>
<sequence length="37" mass="3905">MNERSIAAERRCGTVVRDVCSTTATASCAMQPCISDA</sequence>
<proteinExistence type="predicted"/>
<gene>
    <name evidence="1" type="ordered locus">PXO_01455</name>
</gene>
<evidence type="ECO:0000313" key="2">
    <source>
        <dbReference type="Proteomes" id="UP000001740"/>
    </source>
</evidence>
<evidence type="ECO:0000313" key="1">
    <source>
        <dbReference type="EMBL" id="ACD59930.1"/>
    </source>
</evidence>
<dbReference type="KEGG" id="xop:PXO_01455"/>